<proteinExistence type="predicted"/>
<name>A0A942UHZ8_9BACI</name>
<gene>
    <name evidence="2" type="ORF">KHA91_03470</name>
</gene>
<dbReference type="EMBL" id="JAGYPN010000001">
    <property type="protein sequence ID" value="MBS4221815.1"/>
    <property type="molecule type" value="Genomic_DNA"/>
</dbReference>
<keyword evidence="3" id="KW-1185">Reference proteome</keyword>
<evidence type="ECO:0000259" key="1">
    <source>
        <dbReference type="Pfam" id="PF14534"/>
    </source>
</evidence>
<protein>
    <submittedName>
        <fullName evidence="2">DUF4440 domain-containing protein</fullName>
    </submittedName>
</protein>
<reference evidence="2 3" key="1">
    <citation type="submission" date="2021-05" db="EMBL/GenBank/DDBJ databases">
        <title>Novel Bacillus species.</title>
        <authorList>
            <person name="Liu G."/>
        </authorList>
    </citation>
    <scope>NUCLEOTIDE SEQUENCE [LARGE SCALE GENOMIC DNA]</scope>
    <source>
        <strain evidence="2 3">FJAT-49682</strain>
    </source>
</reference>
<dbReference type="Proteomes" id="UP000676456">
    <property type="component" value="Unassembled WGS sequence"/>
</dbReference>
<dbReference type="SUPFAM" id="SSF54427">
    <property type="entry name" value="NTF2-like"/>
    <property type="match status" value="1"/>
</dbReference>
<dbReference type="Gene3D" id="3.10.450.50">
    <property type="match status" value="1"/>
</dbReference>
<dbReference type="InterPro" id="IPR032710">
    <property type="entry name" value="NTF2-like_dom_sf"/>
</dbReference>
<dbReference type="RefSeq" id="WP_213096808.1">
    <property type="nucleotide sequence ID" value="NZ_JAGYPN010000001.1"/>
</dbReference>
<accession>A0A942UHZ8</accession>
<sequence length="118" mass="13845">MQHLLLKEQILYLEKQLMTYDYNELNEHLADDFFEYGSSGNIFDNNAQLDAVRDDRTVTNSIKYTVTEFNIKLLASDVVLATYRSLRHNDSKLVLRSSVWKNIQGKWQMIFHQGTPTK</sequence>
<evidence type="ECO:0000313" key="2">
    <source>
        <dbReference type="EMBL" id="MBS4221815.1"/>
    </source>
</evidence>
<organism evidence="2 3">
    <name type="scientific">Lederbergia citrea</name>
    <dbReference type="NCBI Taxonomy" id="2833581"/>
    <lineage>
        <taxon>Bacteria</taxon>
        <taxon>Bacillati</taxon>
        <taxon>Bacillota</taxon>
        <taxon>Bacilli</taxon>
        <taxon>Bacillales</taxon>
        <taxon>Bacillaceae</taxon>
        <taxon>Lederbergia</taxon>
    </lineage>
</organism>
<dbReference type="AlphaFoldDB" id="A0A942UHZ8"/>
<evidence type="ECO:0000313" key="3">
    <source>
        <dbReference type="Proteomes" id="UP000676456"/>
    </source>
</evidence>
<feature type="domain" description="DUF4440" evidence="1">
    <location>
        <begin position="13"/>
        <end position="109"/>
    </location>
</feature>
<comment type="caution">
    <text evidence="2">The sequence shown here is derived from an EMBL/GenBank/DDBJ whole genome shotgun (WGS) entry which is preliminary data.</text>
</comment>
<dbReference type="InterPro" id="IPR027843">
    <property type="entry name" value="DUF4440"/>
</dbReference>
<dbReference type="Pfam" id="PF14534">
    <property type="entry name" value="DUF4440"/>
    <property type="match status" value="1"/>
</dbReference>